<evidence type="ECO:0000256" key="2">
    <source>
        <dbReference type="ARBA" id="ARBA00007441"/>
    </source>
</evidence>
<evidence type="ECO:0000256" key="1">
    <source>
        <dbReference type="ARBA" id="ARBA00001933"/>
    </source>
</evidence>
<dbReference type="Pfam" id="PF00155">
    <property type="entry name" value="Aminotran_1_2"/>
    <property type="match status" value="1"/>
</dbReference>
<dbReference type="CDD" id="cd00609">
    <property type="entry name" value="AAT_like"/>
    <property type="match status" value="1"/>
</dbReference>
<comment type="similarity">
    <text evidence="2">Belongs to the class-I pyridoxal-phosphate-dependent aminotransferase family.</text>
</comment>
<reference evidence="8" key="2">
    <citation type="journal article" date="2021" name="PeerJ">
        <title>Extensive microbial diversity within the chicken gut microbiome revealed by metagenomics and culture.</title>
        <authorList>
            <person name="Gilroy R."/>
            <person name="Ravi A."/>
            <person name="Getino M."/>
            <person name="Pursley I."/>
            <person name="Horton D.L."/>
            <person name="Alikhan N.F."/>
            <person name="Baker D."/>
            <person name="Gharbi K."/>
            <person name="Hall N."/>
            <person name="Watson M."/>
            <person name="Adriaenssens E.M."/>
            <person name="Foster-Nyarko E."/>
            <person name="Jarju S."/>
            <person name="Secka A."/>
            <person name="Antonio M."/>
            <person name="Oren A."/>
            <person name="Chaudhuri R.R."/>
            <person name="La Ragione R."/>
            <person name="Hildebrand F."/>
            <person name="Pallen M.J."/>
        </authorList>
    </citation>
    <scope>NUCLEOTIDE SEQUENCE</scope>
    <source>
        <strain evidence="8">ChiGjej1B1-19959</strain>
    </source>
</reference>
<evidence type="ECO:0000256" key="5">
    <source>
        <dbReference type="ARBA" id="ARBA00022679"/>
    </source>
</evidence>
<proteinExistence type="inferred from homology"/>
<dbReference type="Gene3D" id="3.90.1150.10">
    <property type="entry name" value="Aspartate Aminotransferase, domain 1"/>
    <property type="match status" value="1"/>
</dbReference>
<dbReference type="Proteomes" id="UP000824071">
    <property type="component" value="Unassembled WGS sequence"/>
</dbReference>
<keyword evidence="5" id="KW-0808">Transferase</keyword>
<gene>
    <name evidence="8" type="ORF">IAC53_02275</name>
</gene>
<keyword evidence="4 8" id="KW-0032">Aminotransferase</keyword>
<dbReference type="FunFam" id="3.40.640.10:FF:000053">
    <property type="entry name" value="Aminotransferase, class I"/>
    <property type="match status" value="1"/>
</dbReference>
<evidence type="ECO:0000259" key="7">
    <source>
        <dbReference type="Pfam" id="PF00155"/>
    </source>
</evidence>
<comment type="cofactor">
    <cofactor evidence="1">
        <name>pyridoxal 5'-phosphate</name>
        <dbReference type="ChEBI" id="CHEBI:597326"/>
    </cofactor>
</comment>
<dbReference type="InterPro" id="IPR015424">
    <property type="entry name" value="PyrdxlP-dep_Trfase"/>
</dbReference>
<dbReference type="InterPro" id="IPR015421">
    <property type="entry name" value="PyrdxlP-dep_Trfase_major"/>
</dbReference>
<dbReference type="SUPFAM" id="SSF53383">
    <property type="entry name" value="PLP-dependent transferases"/>
    <property type="match status" value="1"/>
</dbReference>
<dbReference type="GO" id="GO:1901605">
    <property type="term" value="P:alpha-amino acid metabolic process"/>
    <property type="evidence" value="ECO:0007669"/>
    <property type="project" value="TreeGrafter"/>
</dbReference>
<accession>A0A9D1IEM9</accession>
<dbReference type="InterPro" id="IPR015422">
    <property type="entry name" value="PyrdxlP-dep_Trfase_small"/>
</dbReference>
<dbReference type="PANTHER" id="PTHR42790:SF19">
    <property type="entry name" value="KYNURENINE_ALPHA-AMINOADIPATE AMINOTRANSFERASE, MITOCHONDRIAL"/>
    <property type="match status" value="1"/>
</dbReference>
<feature type="domain" description="Aminotransferase class I/classII large" evidence="7">
    <location>
        <begin position="29"/>
        <end position="387"/>
    </location>
</feature>
<evidence type="ECO:0000313" key="8">
    <source>
        <dbReference type="EMBL" id="HIU35421.1"/>
    </source>
</evidence>
<organism evidence="8 9">
    <name type="scientific">Candidatus Fimenecus excrementigallinarum</name>
    <dbReference type="NCBI Taxonomy" id="2840816"/>
    <lineage>
        <taxon>Bacteria</taxon>
        <taxon>Bacillati</taxon>
        <taxon>Bacillota</taxon>
        <taxon>Clostridia</taxon>
        <taxon>Candidatus Fimenecus</taxon>
    </lineage>
</organism>
<sequence length="394" mass="43786">MDYRFSKRISALQPSAIREILKATADPAVIPFAAGNPDAAAFPIDDVRAIAKRILDEEPILALQYGVTEGYTPLRERICGYLKEKHNIGRAFDACIITSGATQVMDLATKTLCDFGDVVITESPSFIGSLNCFRSYGVQLRGVPVEADGMNMEILEQKLKENPNTRFIYTIPNFQNPSGATMSLAKRRQLYALAKRYGVLILEDNPYGDLRVAGEHIPSIKSMDEDGIVLYAGSFSKVFAPGVRVGYTVAPAPVVAKMTVGKQAADTHTPMLTQMLVDEWMKTTDFEAHIEKIRGIYRRKLNLMCDLIDEKLGGFVEYVRPEGGMFVWCRLPDAVPMPEFCRRAVEKQVAVVPGSAFCVEEGETTNCFRMNFTTPSDENIVKGMERLGELRHAF</sequence>
<dbReference type="Gene3D" id="3.40.640.10">
    <property type="entry name" value="Type I PLP-dependent aspartate aminotransferase-like (Major domain)"/>
    <property type="match status" value="1"/>
</dbReference>
<name>A0A9D1IEM9_9FIRM</name>
<evidence type="ECO:0000256" key="6">
    <source>
        <dbReference type="ARBA" id="ARBA00022898"/>
    </source>
</evidence>
<evidence type="ECO:0000313" key="9">
    <source>
        <dbReference type="Proteomes" id="UP000824071"/>
    </source>
</evidence>
<comment type="subunit">
    <text evidence="3">Homodimer.</text>
</comment>
<protein>
    <submittedName>
        <fullName evidence="8">PLP-dependent aminotransferase family protein</fullName>
    </submittedName>
</protein>
<comment type="caution">
    <text evidence="8">The sequence shown here is derived from an EMBL/GenBank/DDBJ whole genome shotgun (WGS) entry which is preliminary data.</text>
</comment>
<keyword evidence="6" id="KW-0663">Pyridoxal phosphate</keyword>
<dbReference type="InterPro" id="IPR050859">
    <property type="entry name" value="Class-I_PLP-dep_aminotransf"/>
</dbReference>
<evidence type="ECO:0000256" key="3">
    <source>
        <dbReference type="ARBA" id="ARBA00011738"/>
    </source>
</evidence>
<dbReference type="AlphaFoldDB" id="A0A9D1IEM9"/>
<dbReference type="EMBL" id="DVMW01000020">
    <property type="protein sequence ID" value="HIU35421.1"/>
    <property type="molecule type" value="Genomic_DNA"/>
</dbReference>
<dbReference type="InterPro" id="IPR004839">
    <property type="entry name" value="Aminotransferase_I/II_large"/>
</dbReference>
<dbReference type="GO" id="GO:0030170">
    <property type="term" value="F:pyridoxal phosphate binding"/>
    <property type="evidence" value="ECO:0007669"/>
    <property type="project" value="InterPro"/>
</dbReference>
<dbReference type="GO" id="GO:0008483">
    <property type="term" value="F:transaminase activity"/>
    <property type="evidence" value="ECO:0007669"/>
    <property type="project" value="UniProtKB-KW"/>
</dbReference>
<dbReference type="PANTHER" id="PTHR42790">
    <property type="entry name" value="AMINOTRANSFERASE"/>
    <property type="match status" value="1"/>
</dbReference>
<evidence type="ECO:0000256" key="4">
    <source>
        <dbReference type="ARBA" id="ARBA00022576"/>
    </source>
</evidence>
<reference evidence="8" key="1">
    <citation type="submission" date="2020-10" db="EMBL/GenBank/DDBJ databases">
        <authorList>
            <person name="Gilroy R."/>
        </authorList>
    </citation>
    <scope>NUCLEOTIDE SEQUENCE</scope>
    <source>
        <strain evidence="8">ChiGjej1B1-19959</strain>
    </source>
</reference>